<keyword evidence="2" id="KW-1185">Reference proteome</keyword>
<protein>
    <submittedName>
        <fullName evidence="1">Uncharacterized protein</fullName>
    </submittedName>
</protein>
<dbReference type="PANTHER" id="PTHR46254">
    <property type="entry name" value="PROTEIN GVQW1-RELATED"/>
    <property type="match status" value="1"/>
</dbReference>
<proteinExistence type="predicted"/>
<sequence>LIYFCPNFVIYPVVIQEQAVQFSCSCVVLSEFTFFFFETESRSVTRCRAGVQWRDLSSLQPLPPRFKQCSSLSFPSSWDYRRAPPRPANFFVFLVETRFHHVGQDVLDLLTS</sequence>
<reference evidence="1 2" key="1">
    <citation type="submission" date="2009-03" db="EMBL/GenBank/DDBJ databases">
        <authorList>
            <person name="Warren W."/>
            <person name="Ye L."/>
            <person name="Minx P."/>
            <person name="Worley K."/>
            <person name="Gibbs R."/>
            <person name="Wilson R.K."/>
        </authorList>
    </citation>
    <scope>NUCLEOTIDE SEQUENCE [LARGE SCALE GENOMIC DNA]</scope>
</reference>
<reference evidence="1" key="3">
    <citation type="submission" date="2025-09" db="UniProtKB">
        <authorList>
            <consortium name="Ensembl"/>
        </authorList>
    </citation>
    <scope>IDENTIFICATION</scope>
</reference>
<dbReference type="GeneTree" id="ENSGT00940000167556"/>
<dbReference type="Proteomes" id="UP000008225">
    <property type="component" value="Chromosome 17"/>
</dbReference>
<dbReference type="Ensembl" id="ENSCJAT00000121134.1">
    <property type="protein sequence ID" value="ENSCJAP00000085119.1"/>
    <property type="gene ID" value="ENSCJAG00000071672.1"/>
</dbReference>
<dbReference type="AlphaFoldDB" id="A0A8I4A0P1"/>
<organism evidence="1 2">
    <name type="scientific">Callithrix jacchus</name>
    <name type="common">White-tufted-ear marmoset</name>
    <name type="synonym">Simia Jacchus</name>
    <dbReference type="NCBI Taxonomy" id="9483"/>
    <lineage>
        <taxon>Eukaryota</taxon>
        <taxon>Metazoa</taxon>
        <taxon>Chordata</taxon>
        <taxon>Craniata</taxon>
        <taxon>Vertebrata</taxon>
        <taxon>Euteleostomi</taxon>
        <taxon>Mammalia</taxon>
        <taxon>Eutheria</taxon>
        <taxon>Euarchontoglires</taxon>
        <taxon>Primates</taxon>
        <taxon>Haplorrhini</taxon>
        <taxon>Platyrrhini</taxon>
        <taxon>Cebidae</taxon>
        <taxon>Callitrichinae</taxon>
        <taxon>Callithrix</taxon>
        <taxon>Callithrix</taxon>
    </lineage>
</organism>
<reference evidence="1" key="2">
    <citation type="submission" date="2025-08" db="UniProtKB">
        <authorList>
            <consortium name="Ensembl"/>
        </authorList>
    </citation>
    <scope>IDENTIFICATION</scope>
</reference>
<name>A0A8I4A0P1_CALJA</name>
<accession>A0A8I4A0P1</accession>
<dbReference type="PANTHER" id="PTHR46254:SF7">
    <property type="entry name" value="PI4-KINASE N-TERMINAL DOMAIN-CONTAINING PROTEIN"/>
    <property type="match status" value="1"/>
</dbReference>
<evidence type="ECO:0000313" key="1">
    <source>
        <dbReference type="Ensembl" id="ENSCJAP00000085119.1"/>
    </source>
</evidence>
<evidence type="ECO:0000313" key="2">
    <source>
        <dbReference type="Proteomes" id="UP000008225"/>
    </source>
</evidence>